<dbReference type="AlphaFoldDB" id="A0A1F6WA63"/>
<accession>A0A1F6WA63</accession>
<protein>
    <recommendedName>
        <fullName evidence="3">Mannosyl-glycoprotein endo-beta-N-acetylglucosamidase-like domain-containing protein</fullName>
    </recommendedName>
</protein>
<gene>
    <name evidence="1" type="ORF">A3F19_01785</name>
</gene>
<proteinExistence type="predicted"/>
<organism evidence="1 2">
    <name type="scientific">Candidatus Nomurabacteria bacterium RIFCSPHIGHO2_12_FULL_37_29</name>
    <dbReference type="NCBI Taxonomy" id="1801759"/>
    <lineage>
        <taxon>Bacteria</taxon>
        <taxon>Candidatus Nomuraibacteriota</taxon>
    </lineage>
</organism>
<sequence length="223" mass="24632">MLAEHNRSNMKKNNLIRFVQSLVFLPVMTMPILFGGVQGNEIPQSVLVQKLNIEVSALLAINQPNDPDPLQTIRETKALVIDEYFKARNMPLTGTGLAMVLEAEKNDLDWRLLPAIGIRESTGGKNACIKVKFNSFGWGSCKIGFKSNVEAIETVARNLGGNNPKTAHHYDEKTTKQILRAYNPPSIVPLYAEQVMSIMNSIGMAEITPNVLKSSSDPLVQKV</sequence>
<reference evidence="1 2" key="1">
    <citation type="journal article" date="2016" name="Nat. Commun.">
        <title>Thousands of microbial genomes shed light on interconnected biogeochemical processes in an aquifer system.</title>
        <authorList>
            <person name="Anantharaman K."/>
            <person name="Brown C.T."/>
            <person name="Hug L.A."/>
            <person name="Sharon I."/>
            <person name="Castelle C.J."/>
            <person name="Probst A.J."/>
            <person name="Thomas B.C."/>
            <person name="Singh A."/>
            <person name="Wilkins M.J."/>
            <person name="Karaoz U."/>
            <person name="Brodie E.L."/>
            <person name="Williams K.H."/>
            <person name="Hubbard S.S."/>
            <person name="Banfield J.F."/>
        </authorList>
    </citation>
    <scope>NUCLEOTIDE SEQUENCE [LARGE SCALE GENOMIC DNA]</scope>
</reference>
<dbReference type="Proteomes" id="UP000177052">
    <property type="component" value="Unassembled WGS sequence"/>
</dbReference>
<evidence type="ECO:0008006" key="3">
    <source>
        <dbReference type="Google" id="ProtNLM"/>
    </source>
</evidence>
<dbReference type="EMBL" id="MFUJ01000039">
    <property type="protein sequence ID" value="OGI78672.1"/>
    <property type="molecule type" value="Genomic_DNA"/>
</dbReference>
<comment type="caution">
    <text evidence="1">The sequence shown here is derived from an EMBL/GenBank/DDBJ whole genome shotgun (WGS) entry which is preliminary data.</text>
</comment>
<evidence type="ECO:0000313" key="1">
    <source>
        <dbReference type="EMBL" id="OGI78672.1"/>
    </source>
</evidence>
<name>A0A1F6WA63_9BACT</name>
<evidence type="ECO:0000313" key="2">
    <source>
        <dbReference type="Proteomes" id="UP000177052"/>
    </source>
</evidence>